<gene>
    <name evidence="4" type="ORF">B7P34_04490</name>
</gene>
<dbReference type="Proteomes" id="UP000242427">
    <property type="component" value="Unassembled WGS sequence"/>
</dbReference>
<feature type="region of interest" description="Disordered" evidence="2">
    <location>
        <begin position="1"/>
        <end position="27"/>
    </location>
</feature>
<dbReference type="SUPFAM" id="SSF51735">
    <property type="entry name" value="NAD(P)-binding Rossmann-fold domains"/>
    <property type="match status" value="1"/>
</dbReference>
<dbReference type="Pfam" id="PF13602">
    <property type="entry name" value="ADH_zinc_N_2"/>
    <property type="match status" value="1"/>
</dbReference>
<dbReference type="CDD" id="cd05289">
    <property type="entry name" value="MDR_like_2"/>
    <property type="match status" value="1"/>
</dbReference>
<evidence type="ECO:0000256" key="1">
    <source>
        <dbReference type="ARBA" id="ARBA00023002"/>
    </source>
</evidence>
<dbReference type="SMART" id="SM00829">
    <property type="entry name" value="PKS_ER"/>
    <property type="match status" value="1"/>
</dbReference>
<dbReference type="PROSITE" id="PS01162">
    <property type="entry name" value="QOR_ZETA_CRYSTAL"/>
    <property type="match status" value="1"/>
</dbReference>
<evidence type="ECO:0000313" key="4">
    <source>
        <dbReference type="EMBL" id="PSJ30018.1"/>
    </source>
</evidence>
<dbReference type="PANTHER" id="PTHR11695">
    <property type="entry name" value="ALCOHOL DEHYDROGENASE RELATED"/>
    <property type="match status" value="1"/>
</dbReference>
<dbReference type="InterPro" id="IPR011032">
    <property type="entry name" value="GroES-like_sf"/>
</dbReference>
<dbReference type="PANTHER" id="PTHR11695:SF294">
    <property type="entry name" value="RETICULON-4-INTERACTING PROTEIN 1, MITOCHONDRIAL"/>
    <property type="match status" value="1"/>
</dbReference>
<dbReference type="InterPro" id="IPR013154">
    <property type="entry name" value="ADH-like_N"/>
</dbReference>
<dbReference type="OrthoDB" id="3727682at2"/>
<dbReference type="InterPro" id="IPR002364">
    <property type="entry name" value="Quin_OxRdtase/zeta-crystal_CS"/>
</dbReference>
<dbReference type="GO" id="GO:0016491">
    <property type="term" value="F:oxidoreductase activity"/>
    <property type="evidence" value="ECO:0007669"/>
    <property type="project" value="UniProtKB-KW"/>
</dbReference>
<dbReference type="RefSeq" id="WP_106674450.1">
    <property type="nucleotide sequence ID" value="NZ_PXWG01000005.1"/>
</dbReference>
<dbReference type="Pfam" id="PF08240">
    <property type="entry name" value="ADH_N"/>
    <property type="match status" value="1"/>
</dbReference>
<keyword evidence="1" id="KW-0560">Oxidoreductase</keyword>
<dbReference type="InterPro" id="IPR020843">
    <property type="entry name" value="ER"/>
</dbReference>
<organism evidence="4 5">
    <name type="scientific">Streptosporangium nondiastaticum</name>
    <dbReference type="NCBI Taxonomy" id="35764"/>
    <lineage>
        <taxon>Bacteria</taxon>
        <taxon>Bacillati</taxon>
        <taxon>Actinomycetota</taxon>
        <taxon>Actinomycetes</taxon>
        <taxon>Streptosporangiales</taxon>
        <taxon>Streptosporangiaceae</taxon>
        <taxon>Streptosporangium</taxon>
    </lineage>
</organism>
<evidence type="ECO:0000256" key="2">
    <source>
        <dbReference type="SAM" id="MobiDB-lite"/>
    </source>
</evidence>
<accession>A0A9X7JU95</accession>
<dbReference type="Gene3D" id="3.90.180.10">
    <property type="entry name" value="Medium-chain alcohol dehydrogenases, catalytic domain"/>
    <property type="match status" value="1"/>
</dbReference>
<reference evidence="4 5" key="1">
    <citation type="submission" date="2018-03" db="EMBL/GenBank/DDBJ databases">
        <title>Chitinolytic properties of Streptosporangium nondiastaticum TBG75A20.</title>
        <authorList>
            <person name="Gayathri V."/>
            <person name="Shiburaj S."/>
        </authorList>
    </citation>
    <scope>NUCLEOTIDE SEQUENCE [LARGE SCALE GENOMIC DNA]</scope>
    <source>
        <strain evidence="4 5">TBG75A20</strain>
    </source>
</reference>
<dbReference type="SUPFAM" id="SSF50129">
    <property type="entry name" value="GroES-like"/>
    <property type="match status" value="1"/>
</dbReference>
<dbReference type="Gene3D" id="3.40.50.720">
    <property type="entry name" value="NAD(P)-binding Rossmann-like Domain"/>
    <property type="match status" value="1"/>
</dbReference>
<dbReference type="EMBL" id="PXWG01000005">
    <property type="protein sequence ID" value="PSJ30018.1"/>
    <property type="molecule type" value="Genomic_DNA"/>
</dbReference>
<dbReference type="AlphaFoldDB" id="A0A9X7JU95"/>
<sequence length="309" mass="32561">MRVITQHSLGGPEVLEAAEADRPTPGPGEVLVQVRATGVNPADWKVRSGHVRWFGDPPFVLGHEFSGVVAETGSPDSGFRPGDEVFGWAMPPHGSNAECVLVPETSVAAKPENIDHVHAASLPIAGLTAWQALVNIARVQAGQRVLVHGAAGGVGHFAVQIAKARGAHVTGTARTVKHEFLRGLGADELIDYTTTDFTTVQKVDVVLDTISNDYGPRSLRTLSPGGILIDVVGVGVDRTAVKEQAEANGLRFVEYYLEPTPADMAGLAGLVEEGALRPVVQEVLPLSDAAKAHELSESGRVRGKIVLVP</sequence>
<comment type="caution">
    <text evidence="4">The sequence shown here is derived from an EMBL/GenBank/DDBJ whole genome shotgun (WGS) entry which is preliminary data.</text>
</comment>
<proteinExistence type="predicted"/>
<dbReference type="GO" id="GO:0008270">
    <property type="term" value="F:zinc ion binding"/>
    <property type="evidence" value="ECO:0007669"/>
    <property type="project" value="InterPro"/>
</dbReference>
<dbReference type="InterPro" id="IPR036291">
    <property type="entry name" value="NAD(P)-bd_dom_sf"/>
</dbReference>
<protein>
    <submittedName>
        <fullName evidence="4">NADPH:quinone reductase</fullName>
    </submittedName>
</protein>
<evidence type="ECO:0000259" key="3">
    <source>
        <dbReference type="SMART" id="SM00829"/>
    </source>
</evidence>
<dbReference type="InterPro" id="IPR050700">
    <property type="entry name" value="YIM1/Zinc_Alcohol_DH_Fams"/>
</dbReference>
<keyword evidence="5" id="KW-1185">Reference proteome</keyword>
<feature type="domain" description="Enoyl reductase (ER)" evidence="3">
    <location>
        <begin position="10"/>
        <end position="307"/>
    </location>
</feature>
<evidence type="ECO:0000313" key="5">
    <source>
        <dbReference type="Proteomes" id="UP000242427"/>
    </source>
</evidence>
<name>A0A9X7JU95_9ACTN</name>